<evidence type="ECO:0000259" key="2">
    <source>
        <dbReference type="SMART" id="SM01349"/>
    </source>
</evidence>
<protein>
    <submittedName>
        <fullName evidence="4">Centrosomal protein of 104 kDa-like</fullName>
    </submittedName>
</protein>
<dbReference type="Pfam" id="PF21040">
    <property type="entry name" value="CEP104-like_TOG"/>
    <property type="match status" value="1"/>
</dbReference>
<dbReference type="KEGG" id="hazt:108681343"/>
<dbReference type="GeneID" id="108681343"/>
<keyword evidence="1" id="KW-1133">Transmembrane helix</keyword>
<dbReference type="RefSeq" id="XP_047737380.1">
    <property type="nucleotide sequence ID" value="XM_047881424.1"/>
</dbReference>
<dbReference type="InterPro" id="IPR011989">
    <property type="entry name" value="ARM-like"/>
</dbReference>
<dbReference type="InterPro" id="IPR034085">
    <property type="entry name" value="TOG"/>
</dbReference>
<accession>A0A979FK51</accession>
<sequence length="345" mass="37184">MTEAERKDASLAIYVFGASMVDKCYSKSYSDKEAGLLLLQEALQESCPLSATPDRVLRAAVQLIQRGVRDKVFSVAQLACAALSVLLTIFLPAHRVSRKECAAALDQLLPDLLSKTADNAARARQLAVTALDQMLTYSLARGAGNIGTELTRPISHSVHPRSALCRVTVVEMQLCRMADVPLPKDRETGFTPRQLAELALSAAQHPGSDVRKSGERALLTLYRRHPQAVRRVLPSEQDPQRRNVLFRNLFEQLELIDLQKATTPRAPPPTTDPPPAEGVTAGRCVPTTLALPTCGGSSNSSSCASNCSANSSSSSCGNPALLHSCSTPEEARGRVLSRTNFCKPL</sequence>
<reference evidence="4" key="1">
    <citation type="submission" date="2025-08" db="UniProtKB">
        <authorList>
            <consortium name="RefSeq"/>
        </authorList>
    </citation>
    <scope>IDENTIFICATION</scope>
    <source>
        <tissue evidence="4">Whole organism</tissue>
    </source>
</reference>
<dbReference type="Proteomes" id="UP000694843">
    <property type="component" value="Unplaced"/>
</dbReference>
<dbReference type="SMART" id="SM01349">
    <property type="entry name" value="TOG"/>
    <property type="match status" value="1"/>
</dbReference>
<keyword evidence="1" id="KW-0812">Transmembrane</keyword>
<keyword evidence="3" id="KW-1185">Reference proteome</keyword>
<dbReference type="GO" id="GO:0005929">
    <property type="term" value="C:cilium"/>
    <property type="evidence" value="ECO:0007669"/>
    <property type="project" value="TreeGrafter"/>
</dbReference>
<dbReference type="GO" id="GO:0000226">
    <property type="term" value="P:microtubule cytoskeleton organization"/>
    <property type="evidence" value="ECO:0007669"/>
    <property type="project" value="UniProtKB-ARBA"/>
</dbReference>
<name>A0A979FK51_HYAAZ</name>
<proteinExistence type="predicted"/>
<dbReference type="SUPFAM" id="SSF48371">
    <property type="entry name" value="ARM repeat"/>
    <property type="match status" value="1"/>
</dbReference>
<dbReference type="PANTHER" id="PTHR13371:SF0">
    <property type="entry name" value="CENTROSOMAL PROTEIN OF 104 KDA"/>
    <property type="match status" value="1"/>
</dbReference>
<feature type="domain" description="TOG" evidence="2">
    <location>
        <begin position="2"/>
        <end position="262"/>
    </location>
</feature>
<organism evidence="3 4">
    <name type="scientific">Hyalella azteca</name>
    <name type="common">Amphipod</name>
    <dbReference type="NCBI Taxonomy" id="294128"/>
    <lineage>
        <taxon>Eukaryota</taxon>
        <taxon>Metazoa</taxon>
        <taxon>Ecdysozoa</taxon>
        <taxon>Arthropoda</taxon>
        <taxon>Crustacea</taxon>
        <taxon>Multicrustacea</taxon>
        <taxon>Malacostraca</taxon>
        <taxon>Eumalacostraca</taxon>
        <taxon>Peracarida</taxon>
        <taxon>Amphipoda</taxon>
        <taxon>Senticaudata</taxon>
        <taxon>Talitrida</taxon>
        <taxon>Talitroidea</taxon>
        <taxon>Hyalellidae</taxon>
        <taxon>Hyalella</taxon>
    </lineage>
</organism>
<evidence type="ECO:0000313" key="3">
    <source>
        <dbReference type="Proteomes" id="UP000694843"/>
    </source>
</evidence>
<dbReference type="AlphaFoldDB" id="A0A979FK51"/>
<keyword evidence="1" id="KW-0472">Membrane</keyword>
<feature type="transmembrane region" description="Helical" evidence="1">
    <location>
        <begin position="72"/>
        <end position="91"/>
    </location>
</feature>
<dbReference type="PANTHER" id="PTHR13371">
    <property type="entry name" value="GLYCINE-, GLUTAMATE-, THIENYLCYCLOHEXYLPIPERIDINE-BINDING PROTEIN"/>
    <property type="match status" value="1"/>
</dbReference>
<evidence type="ECO:0000313" key="4">
    <source>
        <dbReference type="RefSeq" id="XP_047737380.1"/>
    </source>
</evidence>
<dbReference type="InterPro" id="IPR052607">
    <property type="entry name" value="CEP104-like"/>
</dbReference>
<dbReference type="InterPro" id="IPR016024">
    <property type="entry name" value="ARM-type_fold"/>
</dbReference>
<gene>
    <name evidence="4" type="primary">LOC108681343</name>
</gene>
<dbReference type="OrthoDB" id="6380759at2759"/>
<dbReference type="Gene3D" id="1.25.10.10">
    <property type="entry name" value="Leucine-rich Repeat Variant"/>
    <property type="match status" value="1"/>
</dbReference>
<dbReference type="OMA" id="CAGCIRP"/>
<evidence type="ECO:0000256" key="1">
    <source>
        <dbReference type="SAM" id="Phobius"/>
    </source>
</evidence>